<reference evidence="5" key="1">
    <citation type="submission" date="2021-02" db="EMBL/GenBank/DDBJ databases">
        <title>Infant gut strain persistence is associated with maternal origin, phylogeny, and functional potential including surface adhesion and iron acquisition.</title>
        <authorList>
            <person name="Lou Y.C."/>
        </authorList>
    </citation>
    <scope>NUCLEOTIDE SEQUENCE</scope>
    <source>
        <strain evidence="5">L2_039_000G1_dasL2_039_000G1_concoct_11</strain>
    </source>
</reference>
<protein>
    <submittedName>
        <fullName evidence="5">GntR family transcriptional regulator</fullName>
    </submittedName>
</protein>
<dbReference type="SUPFAM" id="SSF46785">
    <property type="entry name" value="Winged helix' DNA-binding domain"/>
    <property type="match status" value="1"/>
</dbReference>
<dbReference type="Proteomes" id="UP000727506">
    <property type="component" value="Unassembled WGS sequence"/>
</dbReference>
<feature type="domain" description="HTH gntR-type" evidence="4">
    <location>
        <begin position="12"/>
        <end position="80"/>
    </location>
</feature>
<dbReference type="EMBL" id="JAGZSV010000004">
    <property type="protein sequence ID" value="MBS6939977.1"/>
    <property type="molecule type" value="Genomic_DNA"/>
</dbReference>
<keyword evidence="3" id="KW-0804">Transcription</keyword>
<evidence type="ECO:0000259" key="4">
    <source>
        <dbReference type="PROSITE" id="PS50949"/>
    </source>
</evidence>
<dbReference type="AlphaFoldDB" id="A0A943YY50"/>
<dbReference type="InterPro" id="IPR036390">
    <property type="entry name" value="WH_DNA-bd_sf"/>
</dbReference>
<dbReference type="GO" id="GO:0003677">
    <property type="term" value="F:DNA binding"/>
    <property type="evidence" value="ECO:0007669"/>
    <property type="project" value="UniProtKB-KW"/>
</dbReference>
<dbReference type="Pfam" id="PF00392">
    <property type="entry name" value="GntR"/>
    <property type="match status" value="1"/>
</dbReference>
<dbReference type="SMART" id="SM00345">
    <property type="entry name" value="HTH_GNTR"/>
    <property type="match status" value="1"/>
</dbReference>
<gene>
    <name evidence="5" type="ORF">KH142_00535</name>
</gene>
<dbReference type="InterPro" id="IPR036388">
    <property type="entry name" value="WH-like_DNA-bd_sf"/>
</dbReference>
<evidence type="ECO:0000256" key="3">
    <source>
        <dbReference type="ARBA" id="ARBA00023163"/>
    </source>
</evidence>
<sequence length="162" mass="18199">MPSFEIDEQSDVPLWLQLRNRLVYLINSGHYRPGDQLPTVRGLASEMSINYNTVNKAYASLAHDGYITSTRGRGAFVNELEFDENDDRVMAVEAALEDCIVSCRDLGLSLSDIEKAMIRKIRKMEQNRASTLRENDRENGGIKLIAINHGEGASDVRKKIQG</sequence>
<organism evidence="5 6">
    <name type="scientific">Slackia piriformis</name>
    <dbReference type="NCBI Taxonomy" id="626934"/>
    <lineage>
        <taxon>Bacteria</taxon>
        <taxon>Bacillati</taxon>
        <taxon>Actinomycetota</taxon>
        <taxon>Coriobacteriia</taxon>
        <taxon>Eggerthellales</taxon>
        <taxon>Eggerthellaceae</taxon>
        <taxon>Slackia</taxon>
    </lineage>
</organism>
<evidence type="ECO:0000313" key="5">
    <source>
        <dbReference type="EMBL" id="MBS6939977.1"/>
    </source>
</evidence>
<name>A0A943YY50_9ACTN</name>
<keyword evidence="2" id="KW-0238">DNA-binding</keyword>
<comment type="caution">
    <text evidence="5">The sequence shown here is derived from an EMBL/GenBank/DDBJ whole genome shotgun (WGS) entry which is preliminary data.</text>
</comment>
<proteinExistence type="predicted"/>
<dbReference type="InterPro" id="IPR000524">
    <property type="entry name" value="Tscrpt_reg_HTH_GntR"/>
</dbReference>
<evidence type="ECO:0000256" key="2">
    <source>
        <dbReference type="ARBA" id="ARBA00023125"/>
    </source>
</evidence>
<accession>A0A943YY50</accession>
<dbReference type="CDD" id="cd07377">
    <property type="entry name" value="WHTH_GntR"/>
    <property type="match status" value="1"/>
</dbReference>
<dbReference type="Gene3D" id="1.10.10.10">
    <property type="entry name" value="Winged helix-like DNA-binding domain superfamily/Winged helix DNA-binding domain"/>
    <property type="match status" value="1"/>
</dbReference>
<dbReference type="PANTHER" id="PTHR38445">
    <property type="entry name" value="HTH-TYPE TRANSCRIPTIONAL REPRESSOR YTRA"/>
    <property type="match status" value="1"/>
</dbReference>
<dbReference type="GO" id="GO:0003700">
    <property type="term" value="F:DNA-binding transcription factor activity"/>
    <property type="evidence" value="ECO:0007669"/>
    <property type="project" value="InterPro"/>
</dbReference>
<evidence type="ECO:0000256" key="1">
    <source>
        <dbReference type="ARBA" id="ARBA00023015"/>
    </source>
</evidence>
<evidence type="ECO:0000313" key="6">
    <source>
        <dbReference type="Proteomes" id="UP000727506"/>
    </source>
</evidence>
<dbReference type="PANTHER" id="PTHR38445:SF9">
    <property type="entry name" value="HTH-TYPE TRANSCRIPTIONAL REPRESSOR YTRA"/>
    <property type="match status" value="1"/>
</dbReference>
<dbReference type="PROSITE" id="PS50949">
    <property type="entry name" value="HTH_GNTR"/>
    <property type="match status" value="1"/>
</dbReference>
<keyword evidence="1" id="KW-0805">Transcription regulation</keyword>